<comment type="similarity">
    <text evidence="1">Belongs to the PPR family. P subfamily.</text>
</comment>
<sequence>MKKGKTNPLRSGRNSLFLNSHRSQIPSARTSGYLYNFRRLLFPPAVLRPQVLRLLPPQVIISSSSTSLQIFADSNTKSVFNPLYYFLPRIHNPYNIVGIICSHLKHNNGHLTSLREDLKWVLPHLDAHDVSRVLLLCQSDHFAALNFFNWVKNDLGFTPTSQNYCIIVHILVWSQNFAQSMKLLSELIKESSAKEVHPKDVFRDLVLSTEGCNWDPVVFDMLSKAYLKLGMVREGLISFQKTVKIGFVPNVSVCNCLLNGLLKLNKLDCCWEIYEEMGRIGIFPNSYTFNILTHVLCRNGDVDKVNVFLEKMEEEGFDPDVVTYNTLIDSYCRKGRLDDAFYLYKIMYRRGVPPDLVSYTTLMKGFCNKGKVREAHQLFHRMIHRGLSPDIVSFNSLISGYCKQGKMQESRSLLHEMIQSGILPDDFTCHTLIKGYVNAGRLLSALNLIVELKRLGVLIPSDIYCWLIMALCQENRPNAAVSLFRRMSQDGYEPSLEIYNILIGSFCKDDGLQEAFLLKDEMICKGPKPDLNTYRALIGCLCRLCKSAEAESLMCEMVASGLFPDSVICRALINGFCKEEDLDKAESLLTYFSETGDGSLIQGFLLKMTSVCPFTKAARPDDACPRKVEENSNRHQTKYGSKVKEESDDSAIISPKCPFGYDSHTFKLGPLSCMICQALLFESSKCFPCSHKYCKACISHFKDCPLCGADIEKIEPDKELQDVVDRFIDGHARIKRPQLKTNVEDVGMENKTVIYEDVSIERGAFLVQQAMRAFRAQNIESAKSRLNTCAEDIREQLERLGHTSELCSQLGAVLGMLGDCCRAMGDAASAITYFKESVDFLSKLPMDDLEVTHTLSVSLNKIGDLKYYDGDLQDSRSYYSRSLDVRRNAIKDRSDVPSQTLDVAVSLAKVADVDRNLGNEDLAIDEFEEAIKCLKSLTLDSNQSALEQRRLSVLDNGTSGSTASCSECIHAESI</sequence>
<dbReference type="OrthoDB" id="185373at2759"/>
<dbReference type="NCBIfam" id="TIGR00756">
    <property type="entry name" value="PPR"/>
    <property type="match status" value="8"/>
</dbReference>
<dbReference type="InterPro" id="IPR002885">
    <property type="entry name" value="PPR_rpt"/>
</dbReference>
<feature type="repeat" description="PPR" evidence="7">
    <location>
        <begin position="425"/>
        <end position="459"/>
    </location>
</feature>
<dbReference type="AlphaFoldDB" id="A0A9Q0KLQ5"/>
<dbReference type="PANTHER" id="PTHR46128">
    <property type="entry name" value="MITOCHONDRIAL GROUP I INTRON SPLICING FACTOR CCM1"/>
    <property type="match status" value="1"/>
</dbReference>
<accession>A0A9Q0KLQ5</accession>
<dbReference type="Gene3D" id="1.25.40.10">
    <property type="entry name" value="Tetratricopeptide repeat domain"/>
    <property type="match status" value="5"/>
</dbReference>
<feature type="repeat" description="PPR" evidence="7">
    <location>
        <begin position="530"/>
        <end position="564"/>
    </location>
</feature>
<evidence type="ECO:0000313" key="9">
    <source>
        <dbReference type="EMBL" id="KAJ4972526.1"/>
    </source>
</evidence>
<dbReference type="GO" id="GO:0005737">
    <property type="term" value="C:cytoplasm"/>
    <property type="evidence" value="ECO:0007669"/>
    <property type="project" value="UniProtKB-ARBA"/>
</dbReference>
<evidence type="ECO:0000259" key="8">
    <source>
        <dbReference type="PROSITE" id="PS50089"/>
    </source>
</evidence>
<dbReference type="EMBL" id="JAMYWD010000004">
    <property type="protein sequence ID" value="KAJ4972526.1"/>
    <property type="molecule type" value="Genomic_DNA"/>
</dbReference>
<dbReference type="SUPFAM" id="SSF48452">
    <property type="entry name" value="TPR-like"/>
    <property type="match status" value="2"/>
</dbReference>
<dbReference type="PROSITE" id="PS00518">
    <property type="entry name" value="ZF_RING_1"/>
    <property type="match status" value="1"/>
</dbReference>
<feature type="repeat" description="PPR" evidence="7">
    <location>
        <begin position="390"/>
        <end position="424"/>
    </location>
</feature>
<gene>
    <name evidence="9" type="ORF">NE237_005700</name>
</gene>
<evidence type="ECO:0000256" key="2">
    <source>
        <dbReference type="ARBA" id="ARBA00022723"/>
    </source>
</evidence>
<dbReference type="Pfam" id="PF12854">
    <property type="entry name" value="PPR_1"/>
    <property type="match status" value="1"/>
</dbReference>
<dbReference type="SMART" id="SM00184">
    <property type="entry name" value="RING"/>
    <property type="match status" value="1"/>
</dbReference>
<name>A0A9Q0KLQ5_9MAGN</name>
<comment type="caution">
    <text evidence="9">The sequence shown here is derived from an EMBL/GenBank/DDBJ whole genome shotgun (WGS) entry which is preliminary data.</text>
</comment>
<feature type="repeat" description="PPR" evidence="7">
    <location>
        <begin position="355"/>
        <end position="389"/>
    </location>
</feature>
<dbReference type="Pfam" id="PF01535">
    <property type="entry name" value="PPR"/>
    <property type="match status" value="1"/>
</dbReference>
<proteinExistence type="inferred from homology"/>
<evidence type="ECO:0000313" key="10">
    <source>
        <dbReference type="Proteomes" id="UP001141806"/>
    </source>
</evidence>
<evidence type="ECO:0000256" key="3">
    <source>
        <dbReference type="ARBA" id="ARBA00022737"/>
    </source>
</evidence>
<evidence type="ECO:0000256" key="4">
    <source>
        <dbReference type="ARBA" id="ARBA00022771"/>
    </source>
</evidence>
<keyword evidence="5" id="KW-0862">Zinc</keyword>
<keyword evidence="2" id="KW-0479">Metal-binding</keyword>
<dbReference type="InterPro" id="IPR013083">
    <property type="entry name" value="Znf_RING/FYVE/PHD"/>
</dbReference>
<dbReference type="InterPro" id="IPR017907">
    <property type="entry name" value="Znf_RING_CS"/>
</dbReference>
<evidence type="ECO:0000256" key="5">
    <source>
        <dbReference type="ARBA" id="ARBA00022833"/>
    </source>
</evidence>
<dbReference type="PROSITE" id="PS50089">
    <property type="entry name" value="ZF_RING_2"/>
    <property type="match status" value="1"/>
</dbReference>
<dbReference type="GO" id="GO:0008270">
    <property type="term" value="F:zinc ion binding"/>
    <property type="evidence" value="ECO:0007669"/>
    <property type="project" value="UniProtKB-KW"/>
</dbReference>
<dbReference type="Proteomes" id="UP001141806">
    <property type="component" value="Unassembled WGS sequence"/>
</dbReference>
<keyword evidence="10" id="KW-1185">Reference proteome</keyword>
<feature type="repeat" description="PPR" evidence="7">
    <location>
        <begin position="460"/>
        <end position="494"/>
    </location>
</feature>
<keyword evidence="4 6" id="KW-0863">Zinc-finger</keyword>
<evidence type="ECO:0000256" key="1">
    <source>
        <dbReference type="ARBA" id="ARBA00007626"/>
    </source>
</evidence>
<organism evidence="9 10">
    <name type="scientific">Protea cynaroides</name>
    <dbReference type="NCBI Taxonomy" id="273540"/>
    <lineage>
        <taxon>Eukaryota</taxon>
        <taxon>Viridiplantae</taxon>
        <taxon>Streptophyta</taxon>
        <taxon>Embryophyta</taxon>
        <taxon>Tracheophyta</taxon>
        <taxon>Spermatophyta</taxon>
        <taxon>Magnoliopsida</taxon>
        <taxon>Proteales</taxon>
        <taxon>Proteaceae</taxon>
        <taxon>Protea</taxon>
    </lineage>
</organism>
<feature type="repeat" description="PPR" evidence="7">
    <location>
        <begin position="285"/>
        <end position="319"/>
    </location>
</feature>
<feature type="repeat" description="PPR" evidence="7">
    <location>
        <begin position="320"/>
        <end position="354"/>
    </location>
</feature>
<dbReference type="PROSITE" id="PS51375">
    <property type="entry name" value="PPR"/>
    <property type="match status" value="10"/>
</dbReference>
<dbReference type="InterPro" id="IPR011990">
    <property type="entry name" value="TPR-like_helical_dom_sf"/>
</dbReference>
<evidence type="ECO:0000256" key="7">
    <source>
        <dbReference type="PROSITE-ProRule" id="PRU00708"/>
    </source>
</evidence>
<feature type="repeat" description="PPR" evidence="7">
    <location>
        <begin position="215"/>
        <end position="249"/>
    </location>
</feature>
<protein>
    <recommendedName>
        <fullName evidence="8">RING-type domain-containing protein</fullName>
    </recommendedName>
</protein>
<feature type="repeat" description="PPR" evidence="7">
    <location>
        <begin position="495"/>
        <end position="529"/>
    </location>
</feature>
<feature type="domain" description="RING-type" evidence="8">
    <location>
        <begin position="673"/>
        <end position="707"/>
    </location>
</feature>
<feature type="repeat" description="PPR" evidence="7">
    <location>
        <begin position="250"/>
        <end position="284"/>
    </location>
</feature>
<evidence type="ECO:0000256" key="6">
    <source>
        <dbReference type="PROSITE-ProRule" id="PRU00175"/>
    </source>
</evidence>
<dbReference type="SUPFAM" id="SSF57850">
    <property type="entry name" value="RING/U-box"/>
    <property type="match status" value="1"/>
</dbReference>
<dbReference type="Gene3D" id="3.30.40.10">
    <property type="entry name" value="Zinc/RING finger domain, C3HC4 (zinc finger)"/>
    <property type="match status" value="1"/>
</dbReference>
<dbReference type="InterPro" id="IPR001841">
    <property type="entry name" value="Znf_RING"/>
</dbReference>
<dbReference type="Pfam" id="PF13041">
    <property type="entry name" value="PPR_2"/>
    <property type="match status" value="4"/>
</dbReference>
<keyword evidence="3" id="KW-0677">Repeat</keyword>
<reference evidence="9" key="1">
    <citation type="journal article" date="2023" name="Plant J.">
        <title>The genome of the king protea, Protea cynaroides.</title>
        <authorList>
            <person name="Chang J."/>
            <person name="Duong T.A."/>
            <person name="Schoeman C."/>
            <person name="Ma X."/>
            <person name="Roodt D."/>
            <person name="Barker N."/>
            <person name="Li Z."/>
            <person name="Van de Peer Y."/>
            <person name="Mizrachi E."/>
        </authorList>
    </citation>
    <scope>NUCLEOTIDE SEQUENCE</scope>
    <source>
        <tissue evidence="9">Young leaves</tissue>
    </source>
</reference>
<dbReference type="InterPro" id="IPR050872">
    <property type="entry name" value="PPR_P_subfamily"/>
</dbReference>
<dbReference type="PANTHER" id="PTHR46128:SF129">
    <property type="entry name" value="PENTACOTRIPEPTIDE-REPEAT REGION OF PRORP DOMAIN-CONTAINING PROTEIN"/>
    <property type="match status" value="1"/>
</dbReference>